<accession>A0ABQ3EDH6</accession>
<dbReference type="EMBL" id="BMXE01000004">
    <property type="protein sequence ID" value="GHB34096.1"/>
    <property type="molecule type" value="Genomic_DNA"/>
</dbReference>
<name>A0ABQ3EDH6_9HYPH</name>
<protein>
    <submittedName>
        <fullName evidence="1">Uncharacterized protein</fullName>
    </submittedName>
</protein>
<keyword evidence="2" id="KW-1185">Reference proteome</keyword>
<sequence>MSVIDDFGRSAQVNAELAGNVNSWLDQAKEVNAALEQIFGADRAQWLQDLQTNQIPRMKISRRFDDSNPTLAYPAGTGLDDGAITHSTSYESAFPDQETTLFLIWSTLLKVTDPEDNKAVISVWLADDANKAVTNVEQVGIEDSATGASYYWSTVTASGKVSKSSDQSDVEITQRIYMSNANSDSAATCFVDRMDLTIIEVVND</sequence>
<evidence type="ECO:0000313" key="1">
    <source>
        <dbReference type="EMBL" id="GHB34096.1"/>
    </source>
</evidence>
<dbReference type="RefSeq" id="WP_189437037.1">
    <property type="nucleotide sequence ID" value="NZ_BMXE01000004.1"/>
</dbReference>
<gene>
    <name evidence="1" type="ORF">GCM10007094_23940</name>
</gene>
<comment type="caution">
    <text evidence="1">The sequence shown here is derived from an EMBL/GenBank/DDBJ whole genome shotgun (WGS) entry which is preliminary data.</text>
</comment>
<organism evidence="1 2">
    <name type="scientific">Pseudovibrio japonicus</name>
    <dbReference type="NCBI Taxonomy" id="366534"/>
    <lineage>
        <taxon>Bacteria</taxon>
        <taxon>Pseudomonadati</taxon>
        <taxon>Pseudomonadota</taxon>
        <taxon>Alphaproteobacteria</taxon>
        <taxon>Hyphomicrobiales</taxon>
        <taxon>Stappiaceae</taxon>
        <taxon>Pseudovibrio</taxon>
    </lineage>
</organism>
<proteinExistence type="predicted"/>
<reference evidence="2" key="1">
    <citation type="journal article" date="2019" name="Int. J. Syst. Evol. Microbiol.">
        <title>The Global Catalogue of Microorganisms (GCM) 10K type strain sequencing project: providing services to taxonomists for standard genome sequencing and annotation.</title>
        <authorList>
            <consortium name="The Broad Institute Genomics Platform"/>
            <consortium name="The Broad Institute Genome Sequencing Center for Infectious Disease"/>
            <person name="Wu L."/>
            <person name="Ma J."/>
        </authorList>
    </citation>
    <scope>NUCLEOTIDE SEQUENCE [LARGE SCALE GENOMIC DNA]</scope>
    <source>
        <strain evidence="2">KCTC 12861</strain>
    </source>
</reference>
<dbReference type="Proteomes" id="UP000637980">
    <property type="component" value="Unassembled WGS sequence"/>
</dbReference>
<evidence type="ECO:0000313" key="2">
    <source>
        <dbReference type="Proteomes" id="UP000637980"/>
    </source>
</evidence>